<feature type="compositionally biased region" description="Low complexity" evidence="1">
    <location>
        <begin position="42"/>
        <end position="56"/>
    </location>
</feature>
<keyword evidence="3" id="KW-1185">Reference proteome</keyword>
<dbReference type="Proteomes" id="UP001157017">
    <property type="component" value="Unassembled WGS sequence"/>
</dbReference>
<evidence type="ECO:0000313" key="3">
    <source>
        <dbReference type="Proteomes" id="UP001157017"/>
    </source>
</evidence>
<gene>
    <name evidence="2" type="ORF">GCM10025868_15900</name>
</gene>
<evidence type="ECO:0000313" key="2">
    <source>
        <dbReference type="EMBL" id="GMA86340.1"/>
    </source>
</evidence>
<evidence type="ECO:0000256" key="1">
    <source>
        <dbReference type="SAM" id="MobiDB-lite"/>
    </source>
</evidence>
<feature type="region of interest" description="Disordered" evidence="1">
    <location>
        <begin position="37"/>
        <end position="57"/>
    </location>
</feature>
<organism evidence="2 3">
    <name type="scientific">Angustibacter aerolatus</name>
    <dbReference type="NCBI Taxonomy" id="1162965"/>
    <lineage>
        <taxon>Bacteria</taxon>
        <taxon>Bacillati</taxon>
        <taxon>Actinomycetota</taxon>
        <taxon>Actinomycetes</taxon>
        <taxon>Kineosporiales</taxon>
        <taxon>Kineosporiaceae</taxon>
    </lineage>
</organism>
<dbReference type="EMBL" id="BSUZ01000001">
    <property type="protein sequence ID" value="GMA86340.1"/>
    <property type="molecule type" value="Genomic_DNA"/>
</dbReference>
<sequence>MAGAGVRPGQAVTRRLLGHRVRLEPSAVWFDYSYGEGGGSGRTSSAGGRAPSGGVSHVYRDRGVRQVRVDTRYGGRFSVDGGAWQDVPGGVTVRGVSVPLHVYQARSVLVDEPCRRRSDIGCAGWSG</sequence>
<proteinExistence type="predicted"/>
<comment type="caution">
    <text evidence="2">The sequence shown here is derived from an EMBL/GenBank/DDBJ whole genome shotgun (WGS) entry which is preliminary data.</text>
</comment>
<protein>
    <submittedName>
        <fullName evidence="2">Uncharacterized protein</fullName>
    </submittedName>
</protein>
<accession>A0ABQ6JDR9</accession>
<name>A0ABQ6JDR9_9ACTN</name>
<reference evidence="3" key="1">
    <citation type="journal article" date="2019" name="Int. J. Syst. Evol. Microbiol.">
        <title>The Global Catalogue of Microorganisms (GCM) 10K type strain sequencing project: providing services to taxonomists for standard genome sequencing and annotation.</title>
        <authorList>
            <consortium name="The Broad Institute Genomics Platform"/>
            <consortium name="The Broad Institute Genome Sequencing Center for Infectious Disease"/>
            <person name="Wu L."/>
            <person name="Ma J."/>
        </authorList>
    </citation>
    <scope>NUCLEOTIDE SEQUENCE [LARGE SCALE GENOMIC DNA]</scope>
    <source>
        <strain evidence="3">NBRC 108730</strain>
    </source>
</reference>